<dbReference type="AlphaFoldDB" id="A0A0B2PK41"/>
<dbReference type="Proteomes" id="UP000053555">
    <property type="component" value="Unassembled WGS sequence"/>
</dbReference>
<reference evidence="1" key="1">
    <citation type="submission" date="2014-07" db="EMBL/GenBank/DDBJ databases">
        <title>Identification of a novel salt tolerance gene in wild soybean by whole-genome sequencing.</title>
        <authorList>
            <person name="Lam H.-M."/>
            <person name="Qi X."/>
            <person name="Li M.-W."/>
            <person name="Liu X."/>
            <person name="Xie M."/>
            <person name="Ni M."/>
            <person name="Xu X."/>
        </authorList>
    </citation>
    <scope>NUCLEOTIDE SEQUENCE [LARGE SCALE GENOMIC DNA]</scope>
    <source>
        <tissue evidence="1">Root</tissue>
    </source>
</reference>
<dbReference type="EMBL" id="KN666442">
    <property type="protein sequence ID" value="KHN07947.1"/>
    <property type="molecule type" value="Genomic_DNA"/>
</dbReference>
<gene>
    <name evidence="1" type="ORF">glysoja_041716</name>
</gene>
<proteinExistence type="predicted"/>
<protein>
    <submittedName>
        <fullName evidence="1">Uncharacterized protein</fullName>
    </submittedName>
</protein>
<dbReference type="PANTHER" id="PTHR35752:SF1">
    <property type="entry name" value="G-PROTEIN COUPLED RECEPTOR"/>
    <property type="match status" value="1"/>
</dbReference>
<sequence>MSFRVLVDLAIPCDRLGPPVFQGITVGFHPRSWELVYNGMTQIGFEKPHHDFSFHIGQTQVVLFMTAVASLSSLVQKPSLKVLPDKGLEVGLSGSAAKGKPPIMLSPSMLIVD</sequence>
<accession>A0A0B2PK41</accession>
<name>A0A0B2PK41_GLYSO</name>
<evidence type="ECO:0000313" key="1">
    <source>
        <dbReference type="EMBL" id="KHN07947.1"/>
    </source>
</evidence>
<organism evidence="1">
    <name type="scientific">Glycine soja</name>
    <name type="common">Wild soybean</name>
    <dbReference type="NCBI Taxonomy" id="3848"/>
    <lineage>
        <taxon>Eukaryota</taxon>
        <taxon>Viridiplantae</taxon>
        <taxon>Streptophyta</taxon>
        <taxon>Embryophyta</taxon>
        <taxon>Tracheophyta</taxon>
        <taxon>Spermatophyta</taxon>
        <taxon>Magnoliopsida</taxon>
        <taxon>eudicotyledons</taxon>
        <taxon>Gunneridae</taxon>
        <taxon>Pentapetalae</taxon>
        <taxon>rosids</taxon>
        <taxon>fabids</taxon>
        <taxon>Fabales</taxon>
        <taxon>Fabaceae</taxon>
        <taxon>Papilionoideae</taxon>
        <taxon>50 kb inversion clade</taxon>
        <taxon>NPAAA clade</taxon>
        <taxon>indigoferoid/millettioid clade</taxon>
        <taxon>Phaseoleae</taxon>
        <taxon>Glycine</taxon>
        <taxon>Glycine subgen. Soja</taxon>
    </lineage>
</organism>
<dbReference type="PANTHER" id="PTHR35752">
    <property type="entry name" value="G-PROTEIN COUPLED RECEPTOR"/>
    <property type="match status" value="1"/>
</dbReference>